<protein>
    <submittedName>
        <fullName evidence="2">Uncharacterized protein</fullName>
    </submittedName>
</protein>
<dbReference type="EMBL" id="FUEG01000004">
    <property type="protein sequence ID" value="SJL03875.1"/>
    <property type="molecule type" value="Genomic_DNA"/>
</dbReference>
<feature type="region of interest" description="Disordered" evidence="1">
    <location>
        <begin position="125"/>
        <end position="163"/>
    </location>
</feature>
<dbReference type="Proteomes" id="UP000219338">
    <property type="component" value="Unassembled WGS sequence"/>
</dbReference>
<gene>
    <name evidence="2" type="ORF">ARMOST_07232</name>
</gene>
<dbReference type="STRING" id="47428.A0A284R5A0"/>
<feature type="compositionally biased region" description="Polar residues" evidence="1">
    <location>
        <begin position="492"/>
        <end position="511"/>
    </location>
</feature>
<feature type="compositionally biased region" description="Low complexity" evidence="1">
    <location>
        <begin position="364"/>
        <end position="396"/>
    </location>
</feature>
<sequence length="647" mass="70536">MFGNNLVRLYYSRHNPPEMGFLRRILSLGGKKSKKTRRYDDIQDPGELDFRYRPQTEEESEAAANHLLRSSSARFAAVAEMDYQSLPPLPHPIDDVLRTPTESTCSLESASLARHGTYSVTVYPRERHTGSSGYKSTEEHVTPRVGRSNHSNHIPPDDSQIHRLRSDPSVASLLELYDKDGCIPARAFADSPPSPQSQSSPPREGRAQCRRSGSTLRQLLGSPIPKSSDSETFEGDISWAERFLDERDSAFSSASSLSIQTPILPPEFGSPSAHVYAGPKLSLDHDRSVAISDNPTFSSMEVELSVLTDATSASEYSIEQPKPYEHSNPSTPQRASQVFDFLADRQRSHSSPFGSTERPLPAVPSAHSSPSGKSSVHRPSCSQFSDSSYDAISLSSCNPPAPSASHDIPNRSRPLSASFGPSSLGKRGRSASPAPPPTPVKSSRHRPSQYTPTPTLPPLVYGESSQYKTPKSHIDDMQPTTAKSRKVKVIMTNPTTVIVTAPTPSTNNMERPSSRPIGGPRFKKARSPARATLLDRSNSQGSTSDHFTALPTRHRKARRVSVSSAGSARQKENGTVALSTLTAKAELPFTPVRSHSKSLFRAAITPGMYAPPEDLVPSPASSTELSPVGKQVMREARKQRMRFTPGQ</sequence>
<feature type="compositionally biased region" description="Polar residues" evidence="1">
    <location>
        <begin position="327"/>
        <end position="336"/>
    </location>
</feature>
<accession>A0A284R5A0</accession>
<dbReference type="OMA" id="YPRERHT"/>
<feature type="region of interest" description="Disordered" evidence="1">
    <location>
        <begin position="311"/>
        <end position="573"/>
    </location>
</feature>
<reference evidence="3" key="1">
    <citation type="journal article" date="2017" name="Nat. Ecol. Evol.">
        <title>Genome expansion and lineage-specific genetic innovations in the forest pathogenic fungi Armillaria.</title>
        <authorList>
            <person name="Sipos G."/>
            <person name="Prasanna A.N."/>
            <person name="Walter M.C."/>
            <person name="O'Connor E."/>
            <person name="Balint B."/>
            <person name="Krizsan K."/>
            <person name="Kiss B."/>
            <person name="Hess J."/>
            <person name="Varga T."/>
            <person name="Slot J."/>
            <person name="Riley R."/>
            <person name="Boka B."/>
            <person name="Rigling D."/>
            <person name="Barry K."/>
            <person name="Lee J."/>
            <person name="Mihaltcheva S."/>
            <person name="LaButti K."/>
            <person name="Lipzen A."/>
            <person name="Waldron R."/>
            <person name="Moloney N.M."/>
            <person name="Sperisen C."/>
            <person name="Kredics L."/>
            <person name="Vagvoelgyi C."/>
            <person name="Patrignani A."/>
            <person name="Fitzpatrick D."/>
            <person name="Nagy I."/>
            <person name="Doyle S."/>
            <person name="Anderson J.B."/>
            <person name="Grigoriev I.V."/>
            <person name="Gueldener U."/>
            <person name="Muensterkoetter M."/>
            <person name="Nagy L.G."/>
        </authorList>
    </citation>
    <scope>NUCLEOTIDE SEQUENCE [LARGE SCALE GENOMIC DNA]</scope>
    <source>
        <strain evidence="3">C18/9</strain>
    </source>
</reference>
<feature type="region of interest" description="Disordered" evidence="1">
    <location>
        <begin position="184"/>
        <end position="212"/>
    </location>
</feature>
<evidence type="ECO:0000313" key="2">
    <source>
        <dbReference type="EMBL" id="SJL03875.1"/>
    </source>
</evidence>
<dbReference type="OrthoDB" id="3168838at2759"/>
<evidence type="ECO:0000313" key="3">
    <source>
        <dbReference type="Proteomes" id="UP000219338"/>
    </source>
</evidence>
<name>A0A284R5A0_ARMOS</name>
<keyword evidence="3" id="KW-1185">Reference proteome</keyword>
<proteinExistence type="predicted"/>
<feature type="compositionally biased region" description="Polar residues" evidence="1">
    <location>
        <begin position="535"/>
        <end position="546"/>
    </location>
</feature>
<dbReference type="AlphaFoldDB" id="A0A284R5A0"/>
<evidence type="ECO:0000256" key="1">
    <source>
        <dbReference type="SAM" id="MobiDB-lite"/>
    </source>
</evidence>
<organism evidence="2 3">
    <name type="scientific">Armillaria ostoyae</name>
    <name type="common">Armillaria root rot fungus</name>
    <dbReference type="NCBI Taxonomy" id="47428"/>
    <lineage>
        <taxon>Eukaryota</taxon>
        <taxon>Fungi</taxon>
        <taxon>Dikarya</taxon>
        <taxon>Basidiomycota</taxon>
        <taxon>Agaricomycotina</taxon>
        <taxon>Agaricomycetes</taxon>
        <taxon>Agaricomycetidae</taxon>
        <taxon>Agaricales</taxon>
        <taxon>Marasmiineae</taxon>
        <taxon>Physalacriaceae</taxon>
        <taxon>Armillaria</taxon>
    </lineage>
</organism>